<evidence type="ECO:0000259" key="1">
    <source>
        <dbReference type="Pfam" id="PF12697"/>
    </source>
</evidence>
<evidence type="ECO:0000313" key="2">
    <source>
        <dbReference type="EMBL" id="SJZ52480.1"/>
    </source>
</evidence>
<dbReference type="AlphaFoldDB" id="A0A1T4LCR4"/>
<dbReference type="SUPFAM" id="SSF53474">
    <property type="entry name" value="alpha/beta-Hydrolases"/>
    <property type="match status" value="1"/>
</dbReference>
<evidence type="ECO:0000313" key="3">
    <source>
        <dbReference type="Proteomes" id="UP000190135"/>
    </source>
</evidence>
<reference evidence="2 3" key="1">
    <citation type="submission" date="2017-02" db="EMBL/GenBank/DDBJ databases">
        <authorList>
            <person name="Peterson S.W."/>
        </authorList>
    </citation>
    <scope>NUCLEOTIDE SEQUENCE [LARGE SCALE GENOMIC DNA]</scope>
    <source>
        <strain evidence="2 3">USBA 369</strain>
    </source>
</reference>
<protein>
    <submittedName>
        <fullName evidence="2">Esterase/lipase</fullName>
    </submittedName>
</protein>
<name>A0A1T4LCR4_9HYPH</name>
<proteinExistence type="predicted"/>
<organism evidence="2 3">
    <name type="scientific">Consotaella salsifontis</name>
    <dbReference type="NCBI Taxonomy" id="1365950"/>
    <lineage>
        <taxon>Bacteria</taxon>
        <taxon>Pseudomonadati</taxon>
        <taxon>Pseudomonadota</taxon>
        <taxon>Alphaproteobacteria</taxon>
        <taxon>Hyphomicrobiales</taxon>
        <taxon>Aurantimonadaceae</taxon>
        <taxon>Consotaella</taxon>
    </lineage>
</organism>
<dbReference type="InterPro" id="IPR000073">
    <property type="entry name" value="AB_hydrolase_1"/>
</dbReference>
<dbReference type="Pfam" id="PF12697">
    <property type="entry name" value="Abhydrolase_6"/>
    <property type="match status" value="1"/>
</dbReference>
<sequence>MVRLRRILIALLIVALALAGLWFFGPREPVDLAVTFDPAEIGADPESYLKREEADIPNLRLEAQKQIVWAYPASRAKTPLAIVYIHGFSASKAELRPLPDEIAGALHANLFFTRLDGHGRDGPGLAITDVNAWVNDLAEALAIADRIGEKTVIVANSTGAALATLGATVPGLMKNVQGLVLMSPNYRLQDWRAPLLTFPFARKLVPLFGSETTAAATSNPEIEKHWTRSFPTVSYLPMAALAKAARSADVSTIRIPAFFLFSPEDRVIDPNAVRAVASRWGAPAETMEVTGDSDPAHHVLAGDIISPATTDALAARIVDWIRSLPTN</sequence>
<dbReference type="Proteomes" id="UP000190135">
    <property type="component" value="Unassembled WGS sequence"/>
</dbReference>
<dbReference type="EMBL" id="FUXL01000001">
    <property type="protein sequence ID" value="SJZ52480.1"/>
    <property type="molecule type" value="Genomic_DNA"/>
</dbReference>
<dbReference type="Gene3D" id="3.40.50.1820">
    <property type="entry name" value="alpha/beta hydrolase"/>
    <property type="match status" value="1"/>
</dbReference>
<dbReference type="InterPro" id="IPR029058">
    <property type="entry name" value="AB_hydrolase_fold"/>
</dbReference>
<keyword evidence="3" id="KW-1185">Reference proteome</keyword>
<dbReference type="STRING" id="1365950.SAMN05428963_101163"/>
<gene>
    <name evidence="2" type="ORF">SAMN05428963_101163</name>
</gene>
<feature type="domain" description="AB hydrolase-1" evidence="1">
    <location>
        <begin position="82"/>
        <end position="290"/>
    </location>
</feature>
<accession>A0A1T4LCR4</accession>
<dbReference type="RefSeq" id="WP_245318706.1">
    <property type="nucleotide sequence ID" value="NZ_FUXL01000001.1"/>
</dbReference>